<dbReference type="InterPro" id="IPR029045">
    <property type="entry name" value="ClpP/crotonase-like_dom_sf"/>
</dbReference>
<proteinExistence type="inferred from homology"/>
<evidence type="ECO:0000256" key="2">
    <source>
        <dbReference type="SAM" id="MobiDB-lite"/>
    </source>
</evidence>
<feature type="region of interest" description="Disordered" evidence="2">
    <location>
        <begin position="1"/>
        <end position="52"/>
    </location>
</feature>
<feature type="domain" description="C-CAP/cofactor C-like" evidence="3">
    <location>
        <begin position="1315"/>
        <end position="1439"/>
    </location>
</feature>
<protein>
    <submittedName>
        <fullName evidence="4">Enoyl-CoA delta isomerase 1, mitochondrial</fullName>
    </submittedName>
</protein>
<dbReference type="GO" id="GO:0016853">
    <property type="term" value="F:isomerase activity"/>
    <property type="evidence" value="ECO:0007669"/>
    <property type="project" value="UniProtKB-KW"/>
</dbReference>
<dbReference type="Gene3D" id="2.160.20.70">
    <property type="match status" value="1"/>
</dbReference>
<dbReference type="Gene3D" id="3.90.226.10">
    <property type="entry name" value="2-enoyl-CoA Hydratase, Chain A, domain 1"/>
    <property type="match status" value="1"/>
</dbReference>
<dbReference type="GO" id="GO:0006892">
    <property type="term" value="P:post-Golgi vesicle-mediated transport"/>
    <property type="evidence" value="ECO:0007669"/>
    <property type="project" value="TreeGrafter"/>
</dbReference>
<evidence type="ECO:0000313" key="4">
    <source>
        <dbReference type="EMBL" id="OLP97395.1"/>
    </source>
</evidence>
<evidence type="ECO:0000256" key="1">
    <source>
        <dbReference type="ARBA" id="ARBA00008848"/>
    </source>
</evidence>
<dbReference type="SUPFAM" id="SSF52096">
    <property type="entry name" value="ClpP/crotonase"/>
    <property type="match status" value="1"/>
</dbReference>
<dbReference type="EMBL" id="LSRX01000434">
    <property type="protein sequence ID" value="OLP97395.1"/>
    <property type="molecule type" value="Genomic_DNA"/>
</dbReference>
<gene>
    <name evidence="4" type="primary">Eci1</name>
    <name evidence="4" type="ORF">AK812_SmicGene20272</name>
</gene>
<comment type="caution">
    <text evidence="4">The sequence shown here is derived from an EMBL/GenBank/DDBJ whole genome shotgun (WGS) entry which is preliminary data.</text>
</comment>
<keyword evidence="5" id="KW-1185">Reference proteome</keyword>
<sequence length="1695" mass="189128">MGRSEDQEDRPAKHPKPEAGAGKGKGQPKGRWPAGSGARNPNPRSTSQPTSQQELQMLRQVVTALCRLCLRHEDSINIPNLDTRLVLFCANYEDGLPSQLWRVAKRWKLNREANKVTMSLRVTMGMYILGQVKQGAKALYEKAQTSSLEPQQSIWFSQDRVWNYLTWNAQTKKHTVNTEVDPMSHDKVMEAIERLLELLPTGNVVHRLHSLRPFTETCEAPVVAFVLDIGLRAPEAQEAYVLVKSLCQLAVTQTASLNIRPDRLQRSALANHVQLQIAKLSSRSGWSIPPILVICMPFSPRGCGVAGPINLPCNRSVTRLERSRECLNSLLEARQPYTILDHPCWRTQFRAWQNPQVQHDIAEFGDFAASALFIDCMFYAWQSRIRIGLSCEVIEAGRACTLGLGFTVQPHLDLQGLINHWSMQAGTVAFSEPPTLAVIQDDQAAELYSSAELESYLGDYLGYGSTEIRAFFEEHKNEAGAVDLAGLKKGFASLNPYLISKRKDCTIWRKRGSISAPGSQMNLETCAGQSPSARFCGPAMSPWQLFASRGRRAGLGSTVWKTFRVWLRLPLALTLLGLILRWLRRLQVSMRCAACALLKASKQGANLMAAHDAYRDSLALMNLPETELDEDLKHSFESMSSFPPWGRGLPLAPRPGEWRPYLFGFKDPWENLSEIRGLLGVTRRKMTKLTLEQLAEGVRRVLLLKHRKLVRVTDRYWNQEQATAIAASLAAECGLKPEASGGLDECVAPGMGSLPFPTPGWFWRSQRWALAAARHLFVEIWRWTPRFVETPYGRLHVYDTAPEGGSKPPLLLLHGMFVPWPGCAACALLKASKQGANLMAAHDAYRDSLALMNLPETELDEDLKHSFESMSSFPPWGRGLPLAPRPGEWRPYLFGFKDPWENLSEIRGLLGVTRRKMTKLTLEQLAEGVRRVLLLKHRKLVRVTDRYWNQEQATAIAASLAAECGLKPEASGGLDECVAPGMGSLPFPTPGWFWRSQRWALAAARHLFVEIWRWTPRFVETPYGRLHVYDTAPEGGSKPPLLLLHGMFVTGWSMAMLAQLLHRGGRRVLIPDLFDFDHGLSRSCTSGGRKVRRPTQCVEVIMSVLQELVDVGQEFDVAGHSFGGYMTARIAAACDRQRLRLRKVVLLGPGGPVIDPHHSPTAVRFINAPLETAEEVRPPWLPASVASFATMSVLGVFLSPNNVNTLFGLDYDEYLGHIWLGTSRPTLLLWGDDDTVAKPRALHTLGPFLRDKFPDLTAFWIKGGGHNIQFDSALAVARAMGKFLDPEATSEEGLMERMLSMTNAKLYPMDLSHVPEASKLKDPSTDLVDCEVFVCDRTEQAFVDECSGCAVLIGCCSGPTFVRDCKGCTFWVATRQLRTRDCVDCKFFLHSHTEPTIESSKDLAFAPFAASYPGVAEHFREAKMDAGGSLDKMGQDAREKQGKGIAVISFGKEPVNSMGMQFWKDLSTTFEAAESDPEIRGIIFQSTLKKNVFTAGLDIQELYAPATNEERAREFWRTLSQVLMQIYNSRLATVAAINGACPAGGCCLALCCDWRIITWEGSMGLNEVALGMRVPYYWCELMARTCGQRAAEDLLLSATMPTSTDLRQLQLVDEIVEKPEDLLPAGVEKLQRWLKFPSEGYVPTKNHMRGDFAKRWRDGIEWEGKEVWKAINDPQTVATLGQVIKRLSGAGKSKL</sequence>
<dbReference type="InterPro" id="IPR016098">
    <property type="entry name" value="CAP/MinC_C"/>
</dbReference>
<dbReference type="InterPro" id="IPR012945">
    <property type="entry name" value="Tubulin-bd_cofactor_C_dom"/>
</dbReference>
<comment type="similarity">
    <text evidence="1">Belongs to the TBCC family.</text>
</comment>
<dbReference type="SUPFAM" id="SSF53474">
    <property type="entry name" value="alpha/beta-Hydrolases"/>
    <property type="match status" value="1"/>
</dbReference>
<dbReference type="OrthoDB" id="408373at2759"/>
<dbReference type="Gene3D" id="3.40.50.1820">
    <property type="entry name" value="alpha/beta hydrolase"/>
    <property type="match status" value="1"/>
</dbReference>
<dbReference type="InterPro" id="IPR029058">
    <property type="entry name" value="AB_hydrolase_fold"/>
</dbReference>
<dbReference type="Pfam" id="PF12697">
    <property type="entry name" value="Abhydrolase_6"/>
    <property type="match status" value="1"/>
</dbReference>
<dbReference type="PANTHER" id="PTHR15440">
    <property type="entry name" value="XRP2 PROTEIN"/>
    <property type="match status" value="1"/>
</dbReference>
<dbReference type="Pfam" id="PF00378">
    <property type="entry name" value="ECH_1"/>
    <property type="match status" value="1"/>
</dbReference>
<dbReference type="GO" id="GO:0005929">
    <property type="term" value="C:cilium"/>
    <property type="evidence" value="ECO:0007669"/>
    <property type="project" value="TreeGrafter"/>
</dbReference>
<dbReference type="PROSITE" id="PS51329">
    <property type="entry name" value="C_CAP_COFACTOR_C"/>
    <property type="match status" value="1"/>
</dbReference>
<dbReference type="InterPro" id="IPR000073">
    <property type="entry name" value="AB_hydrolase_1"/>
</dbReference>
<evidence type="ECO:0000259" key="3">
    <source>
        <dbReference type="PROSITE" id="PS51329"/>
    </source>
</evidence>
<dbReference type="InterPro" id="IPR039093">
    <property type="entry name" value="XRP2"/>
</dbReference>
<feature type="compositionally biased region" description="Polar residues" evidence="2">
    <location>
        <begin position="42"/>
        <end position="52"/>
    </location>
</feature>
<dbReference type="GO" id="GO:1990075">
    <property type="term" value="C:periciliary membrane compartment"/>
    <property type="evidence" value="ECO:0007669"/>
    <property type="project" value="TreeGrafter"/>
</dbReference>
<name>A0A1Q9DQG3_SYMMI</name>
<dbReference type="GO" id="GO:0005096">
    <property type="term" value="F:GTPase activator activity"/>
    <property type="evidence" value="ECO:0007669"/>
    <property type="project" value="InterPro"/>
</dbReference>
<accession>A0A1Q9DQG3</accession>
<dbReference type="CDD" id="cd06558">
    <property type="entry name" value="crotonase-like"/>
    <property type="match status" value="1"/>
</dbReference>
<evidence type="ECO:0000313" key="5">
    <source>
        <dbReference type="Proteomes" id="UP000186817"/>
    </source>
</evidence>
<reference evidence="4 5" key="1">
    <citation type="submission" date="2016-02" db="EMBL/GenBank/DDBJ databases">
        <title>Genome analysis of coral dinoflagellate symbionts highlights evolutionary adaptations to a symbiotic lifestyle.</title>
        <authorList>
            <person name="Aranda M."/>
            <person name="Li Y."/>
            <person name="Liew Y.J."/>
            <person name="Baumgarten S."/>
            <person name="Simakov O."/>
            <person name="Wilson M."/>
            <person name="Piel J."/>
            <person name="Ashoor H."/>
            <person name="Bougouffa S."/>
            <person name="Bajic V.B."/>
            <person name="Ryu T."/>
            <person name="Ravasi T."/>
            <person name="Bayer T."/>
            <person name="Micklem G."/>
            <person name="Kim H."/>
            <person name="Bhak J."/>
            <person name="Lajeunesse T.C."/>
            <person name="Voolstra C.R."/>
        </authorList>
    </citation>
    <scope>NUCLEOTIDE SEQUENCE [LARGE SCALE GENOMIC DNA]</scope>
    <source>
        <strain evidence="4 5">CCMP2467</strain>
    </source>
</reference>
<dbReference type="Pfam" id="PF07986">
    <property type="entry name" value="TBCC"/>
    <property type="match status" value="1"/>
</dbReference>
<dbReference type="InterPro" id="IPR001753">
    <property type="entry name" value="Enoyl-CoA_hydra/iso"/>
</dbReference>
<dbReference type="PANTHER" id="PTHR15440:SF0">
    <property type="entry name" value="PROTEIN XRP2"/>
    <property type="match status" value="1"/>
</dbReference>
<dbReference type="InterPro" id="IPR017901">
    <property type="entry name" value="C-CAP_CF_C-like"/>
</dbReference>
<dbReference type="Proteomes" id="UP000186817">
    <property type="component" value="Unassembled WGS sequence"/>
</dbReference>
<keyword evidence="4" id="KW-0413">Isomerase</keyword>
<organism evidence="4 5">
    <name type="scientific">Symbiodinium microadriaticum</name>
    <name type="common">Dinoflagellate</name>
    <name type="synonym">Zooxanthella microadriatica</name>
    <dbReference type="NCBI Taxonomy" id="2951"/>
    <lineage>
        <taxon>Eukaryota</taxon>
        <taxon>Sar</taxon>
        <taxon>Alveolata</taxon>
        <taxon>Dinophyceae</taxon>
        <taxon>Suessiales</taxon>
        <taxon>Symbiodiniaceae</taxon>
        <taxon>Symbiodinium</taxon>
    </lineage>
</organism>